<feature type="region of interest" description="Disordered" evidence="1">
    <location>
        <begin position="1"/>
        <end position="31"/>
    </location>
</feature>
<dbReference type="PANTHER" id="PTHR42053:SF1">
    <property type="match status" value="1"/>
</dbReference>
<accession>A0A6A6HMW5</accession>
<gene>
    <name evidence="2" type="ORF">EV356DRAFT_515573</name>
</gene>
<dbReference type="AlphaFoldDB" id="A0A6A6HMW5"/>
<name>A0A6A6HMW5_VIRVR</name>
<feature type="compositionally biased region" description="Low complexity" evidence="1">
    <location>
        <begin position="135"/>
        <end position="182"/>
    </location>
</feature>
<evidence type="ECO:0000256" key="1">
    <source>
        <dbReference type="SAM" id="MobiDB-lite"/>
    </source>
</evidence>
<feature type="compositionally biased region" description="Low complexity" evidence="1">
    <location>
        <begin position="291"/>
        <end position="311"/>
    </location>
</feature>
<sequence>MAAATATIATRPPALDTPVSATYPSELRSPLVGTPTFIKREEDMKTPITPPAAYVDFLKALSPTLMSPLATGSSQKFPINEGGRVEKGKTTETPKASTTERPSTSTSDDAAAAASPPDSRPEPAATHPPLSRNVSTESADSAATSTTTSSAVSATSTASAPTPMQSNTSRPRSNTSTSTTRPEIPHPIQIPPTSSGAFSRPASARRTPRGTPLHMHIPGVSSPYSPSVPSPLSGGARSARSIQSPFGSTMSPYSATMSPYNTSAGPWSANAMSPRDRETQGQIASPPVTGSGTSRVSVRQVVTRTVTYSRTPLDPPPKGKRRRVEDEEDNE</sequence>
<feature type="compositionally biased region" description="Low complexity" evidence="1">
    <location>
        <begin position="1"/>
        <end position="10"/>
    </location>
</feature>
<feature type="compositionally biased region" description="Low complexity" evidence="1">
    <location>
        <begin position="101"/>
        <end position="125"/>
    </location>
</feature>
<dbReference type="OrthoDB" id="5405654at2759"/>
<feature type="compositionally biased region" description="Basic and acidic residues" evidence="1">
    <location>
        <begin position="83"/>
        <end position="92"/>
    </location>
</feature>
<reference evidence="2" key="1">
    <citation type="journal article" date="2020" name="Stud. Mycol.">
        <title>101 Dothideomycetes genomes: a test case for predicting lifestyles and emergence of pathogens.</title>
        <authorList>
            <person name="Haridas S."/>
            <person name="Albert R."/>
            <person name="Binder M."/>
            <person name="Bloem J."/>
            <person name="Labutti K."/>
            <person name="Salamov A."/>
            <person name="Andreopoulos B."/>
            <person name="Baker S."/>
            <person name="Barry K."/>
            <person name="Bills G."/>
            <person name="Bluhm B."/>
            <person name="Cannon C."/>
            <person name="Castanera R."/>
            <person name="Culley D."/>
            <person name="Daum C."/>
            <person name="Ezra D."/>
            <person name="Gonzalez J."/>
            <person name="Henrissat B."/>
            <person name="Kuo A."/>
            <person name="Liang C."/>
            <person name="Lipzen A."/>
            <person name="Lutzoni F."/>
            <person name="Magnuson J."/>
            <person name="Mondo S."/>
            <person name="Nolan M."/>
            <person name="Ohm R."/>
            <person name="Pangilinan J."/>
            <person name="Park H.-J."/>
            <person name="Ramirez L."/>
            <person name="Alfaro M."/>
            <person name="Sun H."/>
            <person name="Tritt A."/>
            <person name="Yoshinaga Y."/>
            <person name="Zwiers L.-H."/>
            <person name="Turgeon B."/>
            <person name="Goodwin S."/>
            <person name="Spatafora J."/>
            <person name="Crous P."/>
            <person name="Grigoriev I."/>
        </authorList>
    </citation>
    <scope>NUCLEOTIDE SEQUENCE</scope>
    <source>
        <strain evidence="2">Tuck. ex Michener</strain>
    </source>
</reference>
<dbReference type="Proteomes" id="UP000800092">
    <property type="component" value="Unassembled WGS sequence"/>
</dbReference>
<protein>
    <submittedName>
        <fullName evidence="2">Uncharacterized protein</fullName>
    </submittedName>
</protein>
<feature type="region of interest" description="Disordered" evidence="1">
    <location>
        <begin position="69"/>
        <end position="331"/>
    </location>
</feature>
<evidence type="ECO:0000313" key="3">
    <source>
        <dbReference type="Proteomes" id="UP000800092"/>
    </source>
</evidence>
<evidence type="ECO:0000313" key="2">
    <source>
        <dbReference type="EMBL" id="KAF2239377.1"/>
    </source>
</evidence>
<keyword evidence="3" id="KW-1185">Reference proteome</keyword>
<organism evidence="2 3">
    <name type="scientific">Viridothelium virens</name>
    <name type="common">Speckled blister lichen</name>
    <name type="synonym">Trypethelium virens</name>
    <dbReference type="NCBI Taxonomy" id="1048519"/>
    <lineage>
        <taxon>Eukaryota</taxon>
        <taxon>Fungi</taxon>
        <taxon>Dikarya</taxon>
        <taxon>Ascomycota</taxon>
        <taxon>Pezizomycotina</taxon>
        <taxon>Dothideomycetes</taxon>
        <taxon>Dothideomycetes incertae sedis</taxon>
        <taxon>Trypetheliales</taxon>
        <taxon>Trypetheliaceae</taxon>
        <taxon>Viridothelium</taxon>
    </lineage>
</organism>
<feature type="compositionally biased region" description="Low complexity" evidence="1">
    <location>
        <begin position="218"/>
        <end position="235"/>
    </location>
</feature>
<feature type="compositionally biased region" description="Polar residues" evidence="1">
    <location>
        <begin position="240"/>
        <end position="265"/>
    </location>
</feature>
<proteinExistence type="predicted"/>
<dbReference type="PANTHER" id="PTHR42053">
    <property type="match status" value="1"/>
</dbReference>
<dbReference type="EMBL" id="ML991773">
    <property type="protein sequence ID" value="KAF2239377.1"/>
    <property type="molecule type" value="Genomic_DNA"/>
</dbReference>